<evidence type="ECO:0000256" key="3">
    <source>
        <dbReference type="ARBA" id="ARBA00017753"/>
    </source>
</evidence>
<feature type="region of interest" description="Disordered" evidence="11">
    <location>
        <begin position="437"/>
        <end position="471"/>
    </location>
</feature>
<evidence type="ECO:0000259" key="13">
    <source>
        <dbReference type="PROSITE" id="PS50179"/>
    </source>
</evidence>
<feature type="region of interest" description="Disordered" evidence="11">
    <location>
        <begin position="587"/>
        <end position="626"/>
    </location>
</feature>
<feature type="domain" description="VHS" evidence="13">
    <location>
        <begin position="29"/>
        <end position="150"/>
    </location>
</feature>
<evidence type="ECO:0000256" key="6">
    <source>
        <dbReference type="ARBA" id="ARBA00022753"/>
    </source>
</evidence>
<dbReference type="GO" id="GO:0033565">
    <property type="term" value="C:ESCRT-0 complex"/>
    <property type="evidence" value="ECO:0007669"/>
    <property type="project" value="TreeGrafter"/>
</dbReference>
<dbReference type="GO" id="GO:0006623">
    <property type="term" value="P:protein targeting to vacuole"/>
    <property type="evidence" value="ECO:0007669"/>
    <property type="project" value="TreeGrafter"/>
</dbReference>
<dbReference type="EMBL" id="JAEPRD010000018">
    <property type="protein sequence ID" value="KAG2208646.1"/>
    <property type="molecule type" value="Genomic_DNA"/>
</dbReference>
<feature type="compositionally biased region" description="Low complexity" evidence="11">
    <location>
        <begin position="590"/>
        <end position="609"/>
    </location>
</feature>
<keyword evidence="15" id="KW-1185">Reference proteome</keyword>
<dbReference type="GO" id="GO:0043130">
    <property type="term" value="F:ubiquitin binding"/>
    <property type="evidence" value="ECO:0007669"/>
    <property type="project" value="InterPro"/>
</dbReference>
<evidence type="ECO:0000256" key="8">
    <source>
        <dbReference type="ARBA" id="ARBA00022833"/>
    </source>
</evidence>
<evidence type="ECO:0000313" key="15">
    <source>
        <dbReference type="Proteomes" id="UP000603453"/>
    </source>
</evidence>
<dbReference type="Pfam" id="PF00790">
    <property type="entry name" value="VHS"/>
    <property type="match status" value="1"/>
</dbReference>
<dbReference type="PROSITE" id="PS50330">
    <property type="entry name" value="UIM"/>
    <property type="match status" value="1"/>
</dbReference>
<dbReference type="SUPFAM" id="SSF57903">
    <property type="entry name" value="FYVE/PHD zinc finger"/>
    <property type="match status" value="1"/>
</dbReference>
<proteinExistence type="inferred from homology"/>
<dbReference type="SUPFAM" id="SSF48464">
    <property type="entry name" value="ENTH/VHS domain"/>
    <property type="match status" value="1"/>
</dbReference>
<evidence type="ECO:0000256" key="9">
    <source>
        <dbReference type="ARBA" id="ARBA00023136"/>
    </source>
</evidence>
<gene>
    <name evidence="14" type="ORF">INT47_007744</name>
</gene>
<comment type="subcellular location">
    <subcellularLocation>
        <location evidence="1">Endosome membrane</location>
        <topology evidence="1">Peripheral membrane protein</topology>
        <orientation evidence="1">Cytoplasmic side</orientation>
    </subcellularLocation>
</comment>
<dbReference type="SMART" id="SM00726">
    <property type="entry name" value="UIM"/>
    <property type="match status" value="2"/>
</dbReference>
<keyword evidence="8" id="KW-0862">Zinc</keyword>
<organism evidence="14 15">
    <name type="scientific">Mucor saturninus</name>
    <dbReference type="NCBI Taxonomy" id="64648"/>
    <lineage>
        <taxon>Eukaryota</taxon>
        <taxon>Fungi</taxon>
        <taxon>Fungi incertae sedis</taxon>
        <taxon>Mucoromycota</taxon>
        <taxon>Mucoromycotina</taxon>
        <taxon>Mucoromycetes</taxon>
        <taxon>Mucorales</taxon>
        <taxon>Mucorineae</taxon>
        <taxon>Mucoraceae</taxon>
        <taxon>Mucor</taxon>
    </lineage>
</organism>
<keyword evidence="4" id="KW-0479">Metal-binding</keyword>
<evidence type="ECO:0000256" key="4">
    <source>
        <dbReference type="ARBA" id="ARBA00022723"/>
    </source>
</evidence>
<feature type="domain" description="FYVE-type" evidence="12">
    <location>
        <begin position="169"/>
        <end position="229"/>
    </location>
</feature>
<keyword evidence="9" id="KW-0472">Membrane</keyword>
<dbReference type="InterPro" id="IPR013083">
    <property type="entry name" value="Znf_RING/FYVE/PHD"/>
</dbReference>
<dbReference type="AlphaFoldDB" id="A0A8H7RCG9"/>
<dbReference type="InterPro" id="IPR002014">
    <property type="entry name" value="VHS_dom"/>
</dbReference>
<protein>
    <recommendedName>
        <fullName evidence="3">Vacuolar protein sorting-associated protein 27</fullName>
    </recommendedName>
</protein>
<dbReference type="GO" id="GO:0010008">
    <property type="term" value="C:endosome membrane"/>
    <property type="evidence" value="ECO:0007669"/>
    <property type="project" value="UniProtKB-SubCell"/>
</dbReference>
<comment type="similarity">
    <text evidence="2">Belongs to the VPS27 family.</text>
</comment>
<dbReference type="PROSITE" id="PS50179">
    <property type="entry name" value="VHS"/>
    <property type="match status" value="1"/>
</dbReference>
<dbReference type="InterPro" id="IPR000306">
    <property type="entry name" value="Znf_FYVE"/>
</dbReference>
<evidence type="ECO:0000259" key="12">
    <source>
        <dbReference type="PROSITE" id="PS50178"/>
    </source>
</evidence>
<feature type="compositionally biased region" description="Polar residues" evidence="11">
    <location>
        <begin position="452"/>
        <end position="471"/>
    </location>
</feature>
<evidence type="ECO:0000256" key="7">
    <source>
        <dbReference type="ARBA" id="ARBA00022771"/>
    </source>
</evidence>
<evidence type="ECO:0000256" key="11">
    <source>
        <dbReference type="SAM" id="MobiDB-lite"/>
    </source>
</evidence>
<sequence>MGTFWWGQSALDELIEKATSELLPAGQVDLALHLEISDQIRSKKVNAKDAIKSLKQRLGHKNPNVILATLSLVDTCMKNSGSSFVKEVATREFMEEITHLIKVPTGCNQDVKQKVLYLIQVWGIASKGNTSLSYISGTYSLLRAEGYTFPPITERIDSILLETAVAPEWTDSDNCERCRVPFTMTNRKHHCRQCGATFCQQCSSKNIPLPHLGINDIVRVCDGCYIKVKLSKVADKDAIPNLLGTTASISSSLTPTYTPSIKNRTAVAAETITTTTANQVTDDQFEDDLKKAIEMSLKESEKPLYYKKEEVVAKKTAEEEEEEENLAKAIAASLQDLQVSHKPLEYNSDALSSLDMENIQLFSMLMQRIHLNEGDVSGDRDINKLYVQIGALQPKLVKTLDETSQKHDVFVALHNKLNNAVKAYDRLLEERLSKSAQRPYYSNPPPQHHSDPQNYNHHSPVNPSSTNTLYQQPYGQHTYNVALATPTQQQQYSQQQQQQPQQVYMATPPAPYAAVSAGPSIQQRSYTVPPSQPYVATPPLSQQPAYTVQHQQQPYVPPTGQVYPSTLQEYIGTLPPSQAEYQQYHYPTVPTTTPQSSYYGSQSYYTPPQGQTMQKQPVEEAPLIEL</sequence>
<dbReference type="SMART" id="SM00288">
    <property type="entry name" value="VHS"/>
    <property type="match status" value="1"/>
</dbReference>
<evidence type="ECO:0000256" key="10">
    <source>
        <dbReference type="PROSITE-ProRule" id="PRU00091"/>
    </source>
</evidence>
<keyword evidence="6" id="KW-0967">Endosome</keyword>
<dbReference type="InterPro" id="IPR017455">
    <property type="entry name" value="Znf_FYVE-rel"/>
</dbReference>
<dbReference type="PANTHER" id="PTHR47794">
    <property type="entry name" value="VACUOLAR PROTEIN SORTING-ASSOCIATED PROTEIN 27"/>
    <property type="match status" value="1"/>
</dbReference>
<dbReference type="SMART" id="SM00064">
    <property type="entry name" value="FYVE"/>
    <property type="match status" value="1"/>
</dbReference>
<dbReference type="InterPro" id="IPR008942">
    <property type="entry name" value="ENTH_VHS"/>
</dbReference>
<dbReference type="OrthoDB" id="957735at2759"/>
<dbReference type="Gene3D" id="1.25.40.90">
    <property type="match status" value="1"/>
</dbReference>
<name>A0A8H7RCG9_9FUNG</name>
<evidence type="ECO:0000256" key="2">
    <source>
        <dbReference type="ARBA" id="ARBA00008597"/>
    </source>
</evidence>
<dbReference type="Gene3D" id="1.20.5.1940">
    <property type="match status" value="1"/>
</dbReference>
<dbReference type="Pfam" id="PF02809">
    <property type="entry name" value="UIM"/>
    <property type="match status" value="2"/>
</dbReference>
<comment type="caution">
    <text evidence="14">The sequence shown here is derived from an EMBL/GenBank/DDBJ whole genome shotgun (WGS) entry which is preliminary data.</text>
</comment>
<dbReference type="InterPro" id="IPR011011">
    <property type="entry name" value="Znf_FYVE_PHD"/>
</dbReference>
<keyword evidence="5" id="KW-0677">Repeat</keyword>
<evidence type="ECO:0000313" key="14">
    <source>
        <dbReference type="EMBL" id="KAG2208646.1"/>
    </source>
</evidence>
<dbReference type="GO" id="GO:0032266">
    <property type="term" value="F:phosphatidylinositol-3-phosphate binding"/>
    <property type="evidence" value="ECO:0007669"/>
    <property type="project" value="TreeGrafter"/>
</dbReference>
<dbReference type="GO" id="GO:0043328">
    <property type="term" value="P:protein transport to vacuole involved in ubiquitin-dependent protein catabolic process via the multivesicular body sorting pathway"/>
    <property type="evidence" value="ECO:0007669"/>
    <property type="project" value="TreeGrafter"/>
</dbReference>
<evidence type="ECO:0000256" key="1">
    <source>
        <dbReference type="ARBA" id="ARBA00004125"/>
    </source>
</evidence>
<dbReference type="InterPro" id="IPR003903">
    <property type="entry name" value="UIM_dom"/>
</dbReference>
<dbReference type="Gene3D" id="3.30.40.10">
    <property type="entry name" value="Zinc/RING finger domain, C3HC4 (zinc finger)"/>
    <property type="match status" value="1"/>
</dbReference>
<evidence type="ECO:0000256" key="5">
    <source>
        <dbReference type="ARBA" id="ARBA00022737"/>
    </source>
</evidence>
<reference evidence="14" key="1">
    <citation type="submission" date="2020-12" db="EMBL/GenBank/DDBJ databases">
        <title>Metabolic potential, ecology and presence of endohyphal bacteria is reflected in genomic diversity of Mucoromycotina.</title>
        <authorList>
            <person name="Muszewska A."/>
            <person name="Okrasinska A."/>
            <person name="Steczkiewicz K."/>
            <person name="Drgas O."/>
            <person name="Orlowska M."/>
            <person name="Perlinska-Lenart U."/>
            <person name="Aleksandrzak-Piekarczyk T."/>
            <person name="Szatraj K."/>
            <person name="Zielenkiewicz U."/>
            <person name="Pilsyk S."/>
            <person name="Malc E."/>
            <person name="Mieczkowski P."/>
            <person name="Kruszewska J.S."/>
            <person name="Biernat P."/>
            <person name="Pawlowska J."/>
        </authorList>
    </citation>
    <scope>NUCLEOTIDE SEQUENCE</scope>
    <source>
        <strain evidence="14">WA0000017839</strain>
    </source>
</reference>
<dbReference type="Gene3D" id="6.10.140.100">
    <property type="match status" value="1"/>
</dbReference>
<dbReference type="Pfam" id="PF01363">
    <property type="entry name" value="FYVE"/>
    <property type="match status" value="1"/>
</dbReference>
<dbReference type="PANTHER" id="PTHR47794:SF1">
    <property type="entry name" value="VACUOLAR PROTEIN SORTING-ASSOCIATED PROTEIN 27"/>
    <property type="match status" value="1"/>
</dbReference>
<dbReference type="PROSITE" id="PS50178">
    <property type="entry name" value="ZF_FYVE"/>
    <property type="match status" value="1"/>
</dbReference>
<keyword evidence="7 10" id="KW-0863">Zinc-finger</keyword>
<dbReference type="CDD" id="cd16979">
    <property type="entry name" value="VHS_Vps27"/>
    <property type="match status" value="1"/>
</dbReference>
<dbReference type="Proteomes" id="UP000603453">
    <property type="component" value="Unassembled WGS sequence"/>
</dbReference>
<accession>A0A8H7RCG9</accession>
<dbReference type="GO" id="GO:0008270">
    <property type="term" value="F:zinc ion binding"/>
    <property type="evidence" value="ECO:0007669"/>
    <property type="project" value="UniProtKB-KW"/>
</dbReference>